<organism evidence="2 3">
    <name type="scientific">Brevibacillus thermoruber</name>
    <dbReference type="NCBI Taxonomy" id="33942"/>
    <lineage>
        <taxon>Bacteria</taxon>
        <taxon>Bacillati</taxon>
        <taxon>Bacillota</taxon>
        <taxon>Bacilli</taxon>
        <taxon>Bacillales</taxon>
        <taxon>Paenibacillaceae</taxon>
        <taxon>Brevibacillus</taxon>
    </lineage>
</organism>
<reference evidence="2" key="1">
    <citation type="submission" date="2022-12" db="EMBL/GenBank/DDBJ databases">
        <title>Draft genome sequence of the thermophilic strain Brevibacillus thermoruber HT42, isolated from Los Humeros, Puebla, Mexico, with biotechnological potential.</title>
        <authorList>
            <person name="Lara Sanchez J."/>
            <person name="Solis Palacios R."/>
            <person name="Bustos Baena A.S."/>
            <person name="Ruz Baez A.E."/>
            <person name="Espinosa Luna G."/>
            <person name="Oliart Ros R.M."/>
        </authorList>
    </citation>
    <scope>NUCLEOTIDE SEQUENCE</scope>
    <source>
        <strain evidence="2">HT42</strain>
    </source>
</reference>
<dbReference type="Proteomes" id="UP001151071">
    <property type="component" value="Unassembled WGS sequence"/>
</dbReference>
<protein>
    <submittedName>
        <fullName evidence="2">Uncharacterized protein</fullName>
    </submittedName>
</protein>
<proteinExistence type="predicted"/>
<dbReference type="EMBL" id="JAPYYP010000019">
    <property type="protein sequence ID" value="MDA5109611.1"/>
    <property type="molecule type" value="Genomic_DNA"/>
</dbReference>
<gene>
    <name evidence="2" type="ORF">O3V59_14695</name>
</gene>
<evidence type="ECO:0000256" key="1">
    <source>
        <dbReference type="SAM" id="MobiDB-lite"/>
    </source>
</evidence>
<name>A0A9X3TRR1_9BACL</name>
<evidence type="ECO:0000313" key="2">
    <source>
        <dbReference type="EMBL" id="MDA5109611.1"/>
    </source>
</evidence>
<accession>A0A9X3TRR1</accession>
<dbReference type="RefSeq" id="WP_271140426.1">
    <property type="nucleotide sequence ID" value="NZ_JAPYYP010000019.1"/>
</dbReference>
<evidence type="ECO:0000313" key="3">
    <source>
        <dbReference type="Proteomes" id="UP001151071"/>
    </source>
</evidence>
<feature type="region of interest" description="Disordered" evidence="1">
    <location>
        <begin position="1"/>
        <end position="33"/>
    </location>
</feature>
<comment type="caution">
    <text evidence="2">The sequence shown here is derived from an EMBL/GenBank/DDBJ whole genome shotgun (WGS) entry which is preliminary data.</text>
</comment>
<keyword evidence="3" id="KW-1185">Reference proteome</keyword>
<sequence>MSAGRPTGTCWCDGPGKRSATTEGERQTDDRRSPLFLDGIDELPFRLQVKLLTVLPVMQEMFEEAEKQFLEVPHRKRFAGESG</sequence>
<dbReference type="AlphaFoldDB" id="A0A9X3TRR1"/>
<feature type="compositionally biased region" description="Basic and acidic residues" evidence="1">
    <location>
        <begin position="23"/>
        <end position="33"/>
    </location>
</feature>